<keyword evidence="2" id="KW-0539">Nucleus</keyword>
<dbReference type="Proteomes" id="UP000092460">
    <property type="component" value="Unassembled WGS sequence"/>
</dbReference>
<organism evidence="4 5">
    <name type="scientific">Glossina palpalis gambiensis</name>
    <dbReference type="NCBI Taxonomy" id="67801"/>
    <lineage>
        <taxon>Eukaryota</taxon>
        <taxon>Metazoa</taxon>
        <taxon>Ecdysozoa</taxon>
        <taxon>Arthropoda</taxon>
        <taxon>Hexapoda</taxon>
        <taxon>Insecta</taxon>
        <taxon>Pterygota</taxon>
        <taxon>Neoptera</taxon>
        <taxon>Endopterygota</taxon>
        <taxon>Diptera</taxon>
        <taxon>Brachycera</taxon>
        <taxon>Muscomorpha</taxon>
        <taxon>Hippoboscoidea</taxon>
        <taxon>Glossinidae</taxon>
        <taxon>Glossina</taxon>
    </lineage>
</organism>
<dbReference type="PANTHER" id="PTHR12395">
    <property type="entry name" value="DOM-3 RELATED"/>
    <property type="match status" value="1"/>
</dbReference>
<dbReference type="GO" id="GO:0046872">
    <property type="term" value="F:metal ion binding"/>
    <property type="evidence" value="ECO:0007669"/>
    <property type="project" value="UniProtKB-KW"/>
</dbReference>
<comment type="subcellular location">
    <subcellularLocation>
        <location evidence="2">Nucleus</location>
    </subcellularLocation>
</comment>
<dbReference type="EnsemblMetazoa" id="GPPI044062-RA">
    <property type="protein sequence ID" value="GPPI044062-PA"/>
    <property type="gene ID" value="GPPI044062"/>
</dbReference>
<comment type="function">
    <text evidence="2">Decapping enzyme for NAD-capped RNAs: specifically hydrolyzes the nicotinamide adenine dinucleotide (NAD) cap from a subset of RNAs by removing the entire NAD moiety from the 5'-end of an NAD-capped RNA.</text>
</comment>
<dbReference type="GO" id="GO:0004518">
    <property type="term" value="F:nuclease activity"/>
    <property type="evidence" value="ECO:0007669"/>
    <property type="project" value="UniProtKB-KW"/>
</dbReference>
<comment type="similarity">
    <text evidence="1 2">Belongs to the DXO/Dom3Z family.</text>
</comment>
<keyword evidence="2" id="KW-0694">RNA-binding</keyword>
<sequence>MHRNDSGICVMQPPSTIPSFPHFKKPSPVGFYSIDTNLDFQPNDRELRYLRLPAADQFPLNLNEGLSLAIKKDIGIGDIDNILKFLNDHYKRIFLTRNPPEFVTFRGLLRCIMCTPYDTKQDWCVRVTRFNGTFYLSERETDQTKFERLYATEQQRTFCAYGFKFEQYCLSKCPSKNPDVSEPVDERAEFACVFQTRLESLNLLYSAEMDGIMSHDTVPLDYKEPNLGPLKFVEMKVREGNVTDRKLYSFLRYKIRNWWCQSFLVGIENIYVGLRNDRGFVQNIECMKTSSLPTLNNQNFWDPSVCFNFLKQFLLTLKSIMGHVDSPFTMYEFCFNSTTGRISYECFTNKERSFLPDWYIRRVNESVRTKQ</sequence>
<dbReference type="GO" id="GO:0003723">
    <property type="term" value="F:RNA binding"/>
    <property type="evidence" value="ECO:0007669"/>
    <property type="project" value="UniProtKB-KW"/>
</dbReference>
<dbReference type="InterPro" id="IPR013961">
    <property type="entry name" value="RAI1"/>
</dbReference>
<dbReference type="STRING" id="67801.A0A1B0BY87"/>
<evidence type="ECO:0000259" key="3">
    <source>
        <dbReference type="Pfam" id="PF08652"/>
    </source>
</evidence>
<dbReference type="InterPro" id="IPR039039">
    <property type="entry name" value="RAI1-like_fam"/>
</dbReference>
<proteinExistence type="inferred from homology"/>
<evidence type="ECO:0000313" key="4">
    <source>
        <dbReference type="EnsemblMetazoa" id="GPPI044062-PA"/>
    </source>
</evidence>
<dbReference type="AlphaFoldDB" id="A0A1B0BY87"/>
<reference evidence="4" key="2">
    <citation type="submission" date="2020-05" db="UniProtKB">
        <authorList>
            <consortium name="EnsemblMetazoa"/>
        </authorList>
    </citation>
    <scope>IDENTIFICATION</scope>
    <source>
        <strain evidence="4">IAEA</strain>
    </source>
</reference>
<evidence type="ECO:0000256" key="1">
    <source>
        <dbReference type="ARBA" id="ARBA00006562"/>
    </source>
</evidence>
<dbReference type="Pfam" id="PF08652">
    <property type="entry name" value="RAI1"/>
    <property type="match status" value="1"/>
</dbReference>
<comment type="cofactor">
    <cofactor evidence="2">
        <name>a divalent metal cation</name>
        <dbReference type="ChEBI" id="CHEBI:60240"/>
    </cofactor>
</comment>
<keyword evidence="2" id="KW-0540">Nuclease</keyword>
<dbReference type="GO" id="GO:0005829">
    <property type="term" value="C:cytosol"/>
    <property type="evidence" value="ECO:0007669"/>
    <property type="project" value="TreeGrafter"/>
</dbReference>
<dbReference type="GO" id="GO:0034353">
    <property type="term" value="F:mRNA 5'-diphosphatase activity"/>
    <property type="evidence" value="ECO:0007669"/>
    <property type="project" value="TreeGrafter"/>
</dbReference>
<keyword evidence="5" id="KW-1185">Reference proteome</keyword>
<keyword evidence="2" id="KW-0479">Metal-binding</keyword>
<reference evidence="5" key="1">
    <citation type="submission" date="2015-01" db="EMBL/GenBank/DDBJ databases">
        <authorList>
            <person name="Aksoy S."/>
            <person name="Warren W."/>
            <person name="Wilson R.K."/>
        </authorList>
    </citation>
    <scope>NUCLEOTIDE SEQUENCE [LARGE SCALE GENOMIC DNA]</scope>
    <source>
        <strain evidence="5">IAEA</strain>
    </source>
</reference>
<protein>
    <recommendedName>
        <fullName evidence="2">Decapping nuclease</fullName>
        <ecNumber evidence="2">3.6.1.-</ecNumber>
    </recommendedName>
</protein>
<dbReference type="VEuPathDB" id="VectorBase:GPPI044062"/>
<dbReference type="EC" id="3.6.1.-" evidence="2"/>
<evidence type="ECO:0000313" key="5">
    <source>
        <dbReference type="Proteomes" id="UP000092460"/>
    </source>
</evidence>
<accession>A0A1B0BY87</accession>
<dbReference type="GO" id="GO:0000166">
    <property type="term" value="F:nucleotide binding"/>
    <property type="evidence" value="ECO:0007669"/>
    <property type="project" value="UniProtKB-KW"/>
</dbReference>
<keyword evidence="2" id="KW-0547">Nucleotide-binding</keyword>
<dbReference type="GO" id="GO:0000956">
    <property type="term" value="P:nuclear-transcribed mRNA catabolic process"/>
    <property type="evidence" value="ECO:0007669"/>
    <property type="project" value="TreeGrafter"/>
</dbReference>
<dbReference type="GO" id="GO:0005634">
    <property type="term" value="C:nucleus"/>
    <property type="evidence" value="ECO:0007669"/>
    <property type="project" value="UniProtKB-SubCell"/>
</dbReference>
<keyword evidence="2" id="KW-0378">Hydrolase</keyword>
<dbReference type="PANTHER" id="PTHR12395:SF9">
    <property type="entry name" value="DECAPPING AND EXORIBONUCLEASE PROTEIN"/>
    <property type="match status" value="1"/>
</dbReference>
<dbReference type="GO" id="GO:0110155">
    <property type="term" value="P:NAD-cap decapping"/>
    <property type="evidence" value="ECO:0007669"/>
    <property type="project" value="TreeGrafter"/>
</dbReference>
<evidence type="ECO:0000256" key="2">
    <source>
        <dbReference type="RuleBase" id="RU367113"/>
    </source>
</evidence>
<name>A0A1B0BY87_9MUSC</name>
<dbReference type="EMBL" id="JXJN01022510">
    <property type="status" value="NOT_ANNOTATED_CDS"/>
    <property type="molecule type" value="Genomic_DNA"/>
</dbReference>
<feature type="domain" description="RAI1-like" evidence="3">
    <location>
        <begin position="24"/>
        <end position="359"/>
    </location>
</feature>